<sequence>MDNLTYTLRQLCDRNRDGSHATQGDRESCLKLMARQLKEAGFRQMKATSLNGKHVEALLERWRSDGLSAGTLKNRLAHLRWWAEKVGKEGLIPSSNVQLDVPKRVFVTNENKAAELADKLGKVSDLYVRVSLELQRAFGFPP</sequence>
<dbReference type="Pfam" id="PF12834">
    <property type="entry name" value="Phage_int_SAM_2"/>
    <property type="match status" value="1"/>
</dbReference>
<evidence type="ECO:0000259" key="1">
    <source>
        <dbReference type="Pfam" id="PF12834"/>
    </source>
</evidence>
<dbReference type="InterPro" id="IPR024457">
    <property type="entry name" value="Putative_integrase_N"/>
</dbReference>
<organism evidence="2 3">
    <name type="scientific">Steroidobacter denitrificans</name>
    <dbReference type="NCBI Taxonomy" id="465721"/>
    <lineage>
        <taxon>Bacteria</taxon>
        <taxon>Pseudomonadati</taxon>
        <taxon>Pseudomonadota</taxon>
        <taxon>Gammaproteobacteria</taxon>
        <taxon>Steroidobacterales</taxon>
        <taxon>Steroidobacteraceae</taxon>
        <taxon>Steroidobacter</taxon>
    </lineage>
</organism>
<accession>A0A127FBB9</accession>
<dbReference type="AlphaFoldDB" id="A0A127FBB9"/>
<dbReference type="PATRIC" id="fig|465721.4.peg.1542"/>
<dbReference type="KEGG" id="sdf:ACG33_07280"/>
<name>A0A127FBB9_STEDE</name>
<protein>
    <submittedName>
        <fullName evidence="2">Integrase</fullName>
    </submittedName>
</protein>
<dbReference type="Proteomes" id="UP000070250">
    <property type="component" value="Chromosome"/>
</dbReference>
<dbReference type="OrthoDB" id="5394387at2"/>
<evidence type="ECO:0000313" key="2">
    <source>
        <dbReference type="EMBL" id="AMN46900.1"/>
    </source>
</evidence>
<feature type="domain" description="Putative integrase N-terminal" evidence="1">
    <location>
        <begin position="1"/>
        <end position="89"/>
    </location>
</feature>
<proteinExistence type="predicted"/>
<evidence type="ECO:0000313" key="3">
    <source>
        <dbReference type="Proteomes" id="UP000070250"/>
    </source>
</evidence>
<keyword evidence="3" id="KW-1185">Reference proteome</keyword>
<dbReference type="EMBL" id="CP011971">
    <property type="protein sequence ID" value="AMN46900.1"/>
    <property type="molecule type" value="Genomic_DNA"/>
</dbReference>
<reference evidence="2 3" key="1">
    <citation type="submission" date="2015-06" db="EMBL/GenBank/DDBJ databases">
        <title>A Comprehensive Approach to Explore the Metabolic and Phylogenetic Diversity of Bacterial Steroid Degradation in the Environment: Testosterone as an Example.</title>
        <authorList>
            <person name="Yang F.-C."/>
            <person name="Chen Y.-L."/>
            <person name="Yu C.-P."/>
            <person name="Tang S.-L."/>
            <person name="Wang P.-H."/>
            <person name="Ismail W."/>
            <person name="Wang C.-H."/>
            <person name="Yang C.-Y."/>
            <person name="Chiang Y.-R."/>
        </authorList>
    </citation>
    <scope>NUCLEOTIDE SEQUENCE [LARGE SCALE GENOMIC DNA]</scope>
    <source>
        <strain evidence="2 3">DSM 18526</strain>
    </source>
</reference>
<gene>
    <name evidence="2" type="ORF">ACG33_07280</name>
</gene>